<keyword evidence="4" id="KW-1185">Reference proteome</keyword>
<reference evidence="3" key="1">
    <citation type="submission" date="2023-06" db="EMBL/GenBank/DDBJ databases">
        <title>Two novel species of Acinetobacter isolated from motorbike repairing workshop in Vietnam.</title>
        <authorList>
            <person name="Le N.T.T."/>
        </authorList>
    </citation>
    <scope>NUCLEOTIDE SEQUENCE</scope>
    <source>
        <strain evidence="3">VNH17</strain>
    </source>
</reference>
<keyword evidence="1" id="KW-0808">Transferase</keyword>
<feature type="domain" description="N-acetyltransferase" evidence="2">
    <location>
        <begin position="10"/>
        <end position="150"/>
    </location>
</feature>
<dbReference type="EMBL" id="JAUDZE010000001">
    <property type="protein sequence ID" value="MDN0013032.1"/>
    <property type="molecule type" value="Genomic_DNA"/>
</dbReference>
<comment type="caution">
    <text evidence="3">The sequence shown here is derived from an EMBL/GenBank/DDBJ whole genome shotgun (WGS) entry which is preliminary data.</text>
</comment>
<dbReference type="Pfam" id="PF00583">
    <property type="entry name" value="Acetyltransf_1"/>
    <property type="match status" value="1"/>
</dbReference>
<accession>A0ABT7WK12</accession>
<dbReference type="InterPro" id="IPR000182">
    <property type="entry name" value="GNAT_dom"/>
</dbReference>
<dbReference type="Gene3D" id="3.40.630.30">
    <property type="match status" value="1"/>
</dbReference>
<dbReference type="SUPFAM" id="SSF55729">
    <property type="entry name" value="Acyl-CoA N-acyltransferases (Nat)"/>
    <property type="match status" value="1"/>
</dbReference>
<sequence length="150" mass="17701">MMMLDRFKIERVLELPSQLDVLIAYSQSENFRFLNRLQQDFQTGENCFDQHGEALFAVYTPKDQLIAVAGLNQDPFHHSGQVGRLRRFYIHPDYRRQGVGCHLLRYIEQHAQAYFYELHLFTDTANATSFYQKMGYEPVDLPNSNFRKIC</sequence>
<dbReference type="Proteomes" id="UP001168524">
    <property type="component" value="Unassembled WGS sequence"/>
</dbReference>
<evidence type="ECO:0000313" key="3">
    <source>
        <dbReference type="EMBL" id="MDN0013032.1"/>
    </source>
</evidence>
<evidence type="ECO:0000256" key="1">
    <source>
        <dbReference type="ARBA" id="ARBA00022679"/>
    </source>
</evidence>
<dbReference type="PROSITE" id="PS51186">
    <property type="entry name" value="GNAT"/>
    <property type="match status" value="1"/>
</dbReference>
<evidence type="ECO:0000313" key="4">
    <source>
        <dbReference type="Proteomes" id="UP001168524"/>
    </source>
</evidence>
<organism evidence="3 4">
    <name type="scientific">Acinetobacter thutiue</name>
    <dbReference type="NCBI Taxonomy" id="2998078"/>
    <lineage>
        <taxon>Bacteria</taxon>
        <taxon>Pseudomonadati</taxon>
        <taxon>Pseudomonadota</taxon>
        <taxon>Gammaproteobacteria</taxon>
        <taxon>Moraxellales</taxon>
        <taxon>Moraxellaceae</taxon>
        <taxon>Acinetobacter</taxon>
    </lineage>
</organism>
<dbReference type="PANTHER" id="PTHR13947:SF37">
    <property type="entry name" value="LD18367P"/>
    <property type="match status" value="1"/>
</dbReference>
<dbReference type="CDD" id="cd04301">
    <property type="entry name" value="NAT_SF"/>
    <property type="match status" value="1"/>
</dbReference>
<dbReference type="InterPro" id="IPR050769">
    <property type="entry name" value="NAT_camello-type"/>
</dbReference>
<evidence type="ECO:0000259" key="2">
    <source>
        <dbReference type="PROSITE" id="PS51186"/>
    </source>
</evidence>
<dbReference type="PANTHER" id="PTHR13947">
    <property type="entry name" value="GNAT FAMILY N-ACETYLTRANSFERASE"/>
    <property type="match status" value="1"/>
</dbReference>
<proteinExistence type="predicted"/>
<dbReference type="RefSeq" id="WP_267979302.1">
    <property type="nucleotide sequence ID" value="NZ_JAPQKF010000001.1"/>
</dbReference>
<name>A0ABT7WK12_9GAMM</name>
<protein>
    <submittedName>
        <fullName evidence="3">GNAT family N-acetyltransferase</fullName>
    </submittedName>
</protein>
<dbReference type="InterPro" id="IPR016181">
    <property type="entry name" value="Acyl_CoA_acyltransferase"/>
</dbReference>
<gene>
    <name evidence="3" type="ORF">QTA56_02120</name>
</gene>